<gene>
    <name evidence="1" type="ORF">KC573_03680</name>
</gene>
<proteinExistence type="predicted"/>
<dbReference type="AlphaFoldDB" id="A0A955LWE4"/>
<name>A0A955LWE4_UNCKA</name>
<protein>
    <submittedName>
        <fullName evidence="1">Uncharacterized protein</fullName>
    </submittedName>
</protein>
<evidence type="ECO:0000313" key="1">
    <source>
        <dbReference type="EMBL" id="MCA9397907.1"/>
    </source>
</evidence>
<reference evidence="1" key="2">
    <citation type="journal article" date="2021" name="Microbiome">
        <title>Successional dynamics and alternative stable states in a saline activated sludge microbial community over 9 years.</title>
        <authorList>
            <person name="Wang Y."/>
            <person name="Ye J."/>
            <person name="Ju F."/>
            <person name="Liu L."/>
            <person name="Boyd J.A."/>
            <person name="Deng Y."/>
            <person name="Parks D.H."/>
            <person name="Jiang X."/>
            <person name="Yin X."/>
            <person name="Woodcroft B.J."/>
            <person name="Tyson G.W."/>
            <person name="Hugenholtz P."/>
            <person name="Polz M.F."/>
            <person name="Zhang T."/>
        </authorList>
    </citation>
    <scope>NUCLEOTIDE SEQUENCE</scope>
    <source>
        <strain evidence="1">HKST-UBA02</strain>
    </source>
</reference>
<dbReference type="Proteomes" id="UP000699691">
    <property type="component" value="Unassembled WGS sequence"/>
</dbReference>
<comment type="caution">
    <text evidence="1">The sequence shown here is derived from an EMBL/GenBank/DDBJ whole genome shotgun (WGS) entry which is preliminary data.</text>
</comment>
<sequence length="137" mass="15725">VYKIGNSFQIVYPMKGIESFLKRGSNEIENHLTKLIVNSEGFYDSLFQIIILWSDGKDIMTDIWLYKGIESEDTGYTIDCRTYRDFSEVHEAGISASDGIVLIGKETELAEDYRKEKKSIEDYIHGNRPNIGNIDVF</sequence>
<feature type="non-terminal residue" evidence="1">
    <location>
        <position position="1"/>
    </location>
</feature>
<organism evidence="1 2">
    <name type="scientific">candidate division WWE3 bacterium</name>
    <dbReference type="NCBI Taxonomy" id="2053526"/>
    <lineage>
        <taxon>Bacteria</taxon>
        <taxon>Katanobacteria</taxon>
    </lineage>
</organism>
<dbReference type="EMBL" id="JAGQKY010000189">
    <property type="protein sequence ID" value="MCA9397907.1"/>
    <property type="molecule type" value="Genomic_DNA"/>
</dbReference>
<reference evidence="1" key="1">
    <citation type="submission" date="2020-04" db="EMBL/GenBank/DDBJ databases">
        <authorList>
            <person name="Zhang T."/>
        </authorList>
    </citation>
    <scope>NUCLEOTIDE SEQUENCE</scope>
    <source>
        <strain evidence="1">HKST-UBA02</strain>
    </source>
</reference>
<evidence type="ECO:0000313" key="2">
    <source>
        <dbReference type="Proteomes" id="UP000699691"/>
    </source>
</evidence>
<accession>A0A955LWE4</accession>